<keyword evidence="1" id="KW-0418">Kinase</keyword>
<reference evidence="1 2" key="1">
    <citation type="submission" date="2018-09" db="EMBL/GenBank/DDBJ databases">
        <title>Nocardia yunnanensis sp. nov., an actinomycete isolated from a soil sample.</title>
        <authorList>
            <person name="Zhang J."/>
        </authorList>
    </citation>
    <scope>NUCLEOTIDE SEQUENCE [LARGE SCALE GENOMIC DNA]</scope>
    <source>
        <strain evidence="1 2">CFHS0054</strain>
    </source>
</reference>
<dbReference type="PANTHER" id="PTHR37816">
    <property type="entry name" value="YALI0E33011P"/>
    <property type="match status" value="1"/>
</dbReference>
<evidence type="ECO:0000313" key="1">
    <source>
        <dbReference type="EMBL" id="AYF74555.1"/>
    </source>
</evidence>
<dbReference type="OrthoDB" id="3199600at2"/>
<dbReference type="PANTHER" id="PTHR37816:SF1">
    <property type="entry name" value="TOXIN"/>
    <property type="match status" value="1"/>
</dbReference>
<protein>
    <submittedName>
        <fullName evidence="1">Adenylate kinase</fullName>
    </submittedName>
</protein>
<gene>
    <name evidence="1" type="ORF">D7D52_12530</name>
</gene>
<keyword evidence="2" id="KW-1185">Reference proteome</keyword>
<organism evidence="1 2">
    <name type="scientific">Nocardia yunnanensis</name>
    <dbReference type="NCBI Taxonomy" id="2382165"/>
    <lineage>
        <taxon>Bacteria</taxon>
        <taxon>Bacillati</taxon>
        <taxon>Actinomycetota</taxon>
        <taxon>Actinomycetes</taxon>
        <taxon>Mycobacteriales</taxon>
        <taxon>Nocardiaceae</taxon>
        <taxon>Nocardia</taxon>
    </lineage>
</organism>
<dbReference type="GO" id="GO:0016301">
    <property type="term" value="F:kinase activity"/>
    <property type="evidence" value="ECO:0007669"/>
    <property type="project" value="UniProtKB-KW"/>
</dbReference>
<keyword evidence="1" id="KW-0808">Transferase</keyword>
<dbReference type="EMBL" id="CP032568">
    <property type="protein sequence ID" value="AYF74555.1"/>
    <property type="molecule type" value="Genomic_DNA"/>
</dbReference>
<dbReference type="SUPFAM" id="SSF52540">
    <property type="entry name" value="P-loop containing nucleoside triphosphate hydrolases"/>
    <property type="match status" value="1"/>
</dbReference>
<evidence type="ECO:0000313" key="2">
    <source>
        <dbReference type="Proteomes" id="UP000267164"/>
    </source>
</evidence>
<dbReference type="InterPro" id="IPR052922">
    <property type="entry name" value="Cytidylate_Kinase-2"/>
</dbReference>
<name>A0A386ZD48_9NOCA</name>
<dbReference type="Gene3D" id="3.40.50.300">
    <property type="entry name" value="P-loop containing nucleotide triphosphate hydrolases"/>
    <property type="match status" value="1"/>
</dbReference>
<dbReference type="AlphaFoldDB" id="A0A386ZD48"/>
<dbReference type="RefSeq" id="WP_120736474.1">
    <property type="nucleotide sequence ID" value="NZ_CP032568.1"/>
</dbReference>
<dbReference type="Proteomes" id="UP000267164">
    <property type="component" value="Chromosome"/>
</dbReference>
<dbReference type="InterPro" id="IPR027417">
    <property type="entry name" value="P-loop_NTPase"/>
</dbReference>
<accession>A0A386ZD48</accession>
<dbReference type="KEGG" id="nyu:D7D52_12530"/>
<sequence>MQKIVVLGRGGAGKSTFARELGAATGIPVVELDAHFWTPDLVPMSVVRWVAVQEALIGEPAWIMDGDLGPYDVLEVRLRAADTVVVLDFSLWRCAWRALRRSRENLVFWRWLIGYRRHSLPAVRAAIGEFAETAQLHVLRTPRAVENFLSEVPVPGDAGALPE</sequence>
<proteinExistence type="predicted"/>